<feature type="region of interest" description="Disordered" evidence="1">
    <location>
        <begin position="1"/>
        <end position="36"/>
    </location>
</feature>
<dbReference type="PANTHER" id="PTHR33386:SF5">
    <property type="entry name" value="OS02G0740600 PROTEIN"/>
    <property type="match status" value="1"/>
</dbReference>
<sequence>MDGNNYTSWADQWDDGPDPVLVGSNNNSNKKSNDTTTKYKQKLGEGFGKTKAVASTGFKKLRDGTSVGLHWIKTKYSKATHKH</sequence>
<keyword evidence="3" id="KW-1185">Reference proteome</keyword>
<dbReference type="Proteomes" id="UP001386955">
    <property type="component" value="Unassembled WGS sequence"/>
</dbReference>
<dbReference type="EMBL" id="JAYMYS010000006">
    <property type="protein sequence ID" value="KAK7389022.1"/>
    <property type="molecule type" value="Genomic_DNA"/>
</dbReference>
<accession>A0AAN9XE89</accession>
<evidence type="ECO:0000256" key="1">
    <source>
        <dbReference type="SAM" id="MobiDB-lite"/>
    </source>
</evidence>
<feature type="compositionally biased region" description="Polar residues" evidence="1">
    <location>
        <begin position="1"/>
        <end position="10"/>
    </location>
</feature>
<gene>
    <name evidence="2" type="ORF">VNO78_23853</name>
</gene>
<organism evidence="2 3">
    <name type="scientific">Psophocarpus tetragonolobus</name>
    <name type="common">Winged bean</name>
    <name type="synonym">Dolichos tetragonolobus</name>
    <dbReference type="NCBI Taxonomy" id="3891"/>
    <lineage>
        <taxon>Eukaryota</taxon>
        <taxon>Viridiplantae</taxon>
        <taxon>Streptophyta</taxon>
        <taxon>Embryophyta</taxon>
        <taxon>Tracheophyta</taxon>
        <taxon>Spermatophyta</taxon>
        <taxon>Magnoliopsida</taxon>
        <taxon>eudicotyledons</taxon>
        <taxon>Gunneridae</taxon>
        <taxon>Pentapetalae</taxon>
        <taxon>rosids</taxon>
        <taxon>fabids</taxon>
        <taxon>Fabales</taxon>
        <taxon>Fabaceae</taxon>
        <taxon>Papilionoideae</taxon>
        <taxon>50 kb inversion clade</taxon>
        <taxon>NPAAA clade</taxon>
        <taxon>indigoferoid/millettioid clade</taxon>
        <taxon>Phaseoleae</taxon>
        <taxon>Psophocarpus</taxon>
    </lineage>
</organism>
<protein>
    <submittedName>
        <fullName evidence="2">Uncharacterized protein</fullName>
    </submittedName>
</protein>
<dbReference type="PANTHER" id="PTHR33386">
    <property type="entry name" value="OS02G0740600 PROTEIN"/>
    <property type="match status" value="1"/>
</dbReference>
<proteinExistence type="predicted"/>
<evidence type="ECO:0000313" key="3">
    <source>
        <dbReference type="Proteomes" id="UP001386955"/>
    </source>
</evidence>
<dbReference type="AlphaFoldDB" id="A0AAN9XE89"/>
<reference evidence="2 3" key="1">
    <citation type="submission" date="2024-01" db="EMBL/GenBank/DDBJ databases">
        <title>The genomes of 5 underutilized Papilionoideae crops provide insights into root nodulation and disease resistanc.</title>
        <authorList>
            <person name="Jiang F."/>
        </authorList>
    </citation>
    <scope>NUCLEOTIDE SEQUENCE [LARGE SCALE GENOMIC DNA]</scope>
    <source>
        <strain evidence="2">DUOXIRENSHENG_FW03</strain>
        <tissue evidence="2">Leaves</tissue>
    </source>
</reference>
<evidence type="ECO:0000313" key="2">
    <source>
        <dbReference type="EMBL" id="KAK7389022.1"/>
    </source>
</evidence>
<name>A0AAN9XE89_PSOTE</name>
<comment type="caution">
    <text evidence="2">The sequence shown here is derived from an EMBL/GenBank/DDBJ whole genome shotgun (WGS) entry which is preliminary data.</text>
</comment>
<feature type="compositionally biased region" description="Low complexity" evidence="1">
    <location>
        <begin position="24"/>
        <end position="36"/>
    </location>
</feature>